<dbReference type="Proteomes" id="UP000030764">
    <property type="component" value="Unassembled WGS sequence"/>
</dbReference>
<organism evidence="1 2">
    <name type="scientific">Trichuris suis</name>
    <name type="common">pig whipworm</name>
    <dbReference type="NCBI Taxonomy" id="68888"/>
    <lineage>
        <taxon>Eukaryota</taxon>
        <taxon>Metazoa</taxon>
        <taxon>Ecdysozoa</taxon>
        <taxon>Nematoda</taxon>
        <taxon>Enoplea</taxon>
        <taxon>Dorylaimia</taxon>
        <taxon>Trichinellida</taxon>
        <taxon>Trichuridae</taxon>
        <taxon>Trichuris</taxon>
    </lineage>
</organism>
<name>A0A085LJ52_9BILA</name>
<gene>
    <name evidence="1" type="ORF">M513_14125</name>
</gene>
<proteinExistence type="predicted"/>
<protein>
    <submittedName>
        <fullName evidence="1">Uncharacterized protein</fullName>
    </submittedName>
</protein>
<dbReference type="EMBL" id="KL363932">
    <property type="protein sequence ID" value="KFD44998.1"/>
    <property type="molecule type" value="Genomic_DNA"/>
</dbReference>
<dbReference type="AlphaFoldDB" id="A0A085LJ52"/>
<keyword evidence="2" id="KW-1185">Reference proteome</keyword>
<sequence length="44" mass="5135">MECICCAAAFPESMTVVRDGHFYPVYIFLRDIVFSKSEPYGRVW</sequence>
<reference evidence="1 2" key="1">
    <citation type="journal article" date="2014" name="Nat. Genet.">
        <title>Genome and transcriptome of the porcine whipworm Trichuris suis.</title>
        <authorList>
            <person name="Jex A.R."/>
            <person name="Nejsum P."/>
            <person name="Schwarz E.M."/>
            <person name="Hu L."/>
            <person name="Young N.D."/>
            <person name="Hall R.S."/>
            <person name="Korhonen P.K."/>
            <person name="Liao S."/>
            <person name="Thamsborg S."/>
            <person name="Xia J."/>
            <person name="Xu P."/>
            <person name="Wang S."/>
            <person name="Scheerlinck J.P."/>
            <person name="Hofmann A."/>
            <person name="Sternberg P.W."/>
            <person name="Wang J."/>
            <person name="Gasser R.B."/>
        </authorList>
    </citation>
    <scope>NUCLEOTIDE SEQUENCE [LARGE SCALE GENOMIC DNA]</scope>
    <source>
        <strain evidence="1">DCEP-RM93M</strain>
    </source>
</reference>
<evidence type="ECO:0000313" key="2">
    <source>
        <dbReference type="Proteomes" id="UP000030764"/>
    </source>
</evidence>
<accession>A0A085LJ52</accession>
<evidence type="ECO:0000313" key="1">
    <source>
        <dbReference type="EMBL" id="KFD44998.1"/>
    </source>
</evidence>